<dbReference type="OrthoDB" id="898at2"/>
<feature type="domain" description="GGDEF" evidence="4">
    <location>
        <begin position="186"/>
        <end position="319"/>
    </location>
</feature>
<sequence length="593" mass="65119">MASIMVVDDNVSVRESLALCLEDFGHVVVKHSSGEDALEALETDVPDLMLLDIMMPGISGLDVLERVVPRFPDLPVIMVSGDGDVADVVKAIRLGTWDYLMKPVTDVEMLRHAVDQALAKASLKRENREYRLRLEKLVNSQNDELRSITDSLCLERQMDGLTGLPNRVLFLDRLDMAVSMTRHNGTMLGLFLCDLDDFSYINGSLGHSVGNEVLVAVGNRLKVFEKDGGTVARIGSDEFALVLPGIVDRSAVFKTAEDLSKILSEPLSLGGQRLDLSMGCGVVIFPDDGDDDDELLTNAGVALQAAKISGKGSFRLFSQSLSQEAQSYFHVGAHIREAIDLDEFKVYYQPTVNARTGDINGMEALLRWRSSRLGRFVMPDEFIPVAEQLGIIIPLGEWVLRRACSQSLNWLELFPNLRLSVNLSARQFSDPALVSKVEQILQETGFPCGSLDMELTENVLVKSEDRAVEVMNNLVRRGIGISIDDFGTGYSSMAYLKSFPVRRLKIDRSFISGIPEDKGDLAIAEAVVTLAHSLGKEVVAEGVETAEQMRILGSIGCDVLQGYLFSPPVPHDRFDTLLSGGPIRSKSPPKSME</sequence>
<accession>D2Z4B7</accession>
<dbReference type="Pfam" id="PF00072">
    <property type="entry name" value="Response_reg"/>
    <property type="match status" value="1"/>
</dbReference>
<evidence type="ECO:0000256" key="1">
    <source>
        <dbReference type="PROSITE-ProRule" id="PRU00169"/>
    </source>
</evidence>
<dbReference type="RefSeq" id="WP_005659161.1">
    <property type="nucleotide sequence ID" value="NZ_ABTR02000001.1"/>
</dbReference>
<dbReference type="InterPro" id="IPR001789">
    <property type="entry name" value="Sig_transdc_resp-reg_receiver"/>
</dbReference>
<dbReference type="PANTHER" id="PTHR33121">
    <property type="entry name" value="CYCLIC DI-GMP PHOSPHODIESTERASE PDEF"/>
    <property type="match status" value="1"/>
</dbReference>
<evidence type="ECO:0000313" key="5">
    <source>
        <dbReference type="EMBL" id="EFC90446.1"/>
    </source>
</evidence>
<evidence type="ECO:0000313" key="6">
    <source>
        <dbReference type="Proteomes" id="UP000006427"/>
    </source>
</evidence>
<feature type="modified residue" description="4-aspartylphosphate" evidence="1">
    <location>
        <position position="52"/>
    </location>
</feature>
<dbReference type="PaxDb" id="469381-Dpep_0414"/>
<dbReference type="SUPFAM" id="SSF55073">
    <property type="entry name" value="Nucleotide cyclase"/>
    <property type="match status" value="1"/>
</dbReference>
<feature type="domain" description="EAL" evidence="3">
    <location>
        <begin position="328"/>
        <end position="582"/>
    </location>
</feature>
<keyword evidence="1" id="KW-0597">Phosphoprotein</keyword>
<dbReference type="Gene3D" id="3.20.20.450">
    <property type="entry name" value="EAL domain"/>
    <property type="match status" value="1"/>
</dbReference>
<dbReference type="InterPro" id="IPR043128">
    <property type="entry name" value="Rev_trsase/Diguanyl_cyclase"/>
</dbReference>
<name>D2Z4B7_9BACT</name>
<dbReference type="GO" id="GO:0071111">
    <property type="term" value="F:cyclic-guanylate-specific phosphodiesterase activity"/>
    <property type="evidence" value="ECO:0007669"/>
    <property type="project" value="InterPro"/>
</dbReference>
<evidence type="ECO:0000259" key="4">
    <source>
        <dbReference type="PROSITE" id="PS50887"/>
    </source>
</evidence>
<dbReference type="SMART" id="SM00267">
    <property type="entry name" value="GGDEF"/>
    <property type="match status" value="1"/>
</dbReference>
<dbReference type="InterPro" id="IPR001633">
    <property type="entry name" value="EAL_dom"/>
</dbReference>
<dbReference type="Gene3D" id="3.40.50.2300">
    <property type="match status" value="1"/>
</dbReference>
<feature type="domain" description="Response regulatory" evidence="2">
    <location>
        <begin position="3"/>
        <end position="117"/>
    </location>
</feature>
<dbReference type="STRING" id="469381.Dpep_0414"/>
<dbReference type="GO" id="GO:0000160">
    <property type="term" value="P:phosphorelay signal transduction system"/>
    <property type="evidence" value="ECO:0007669"/>
    <property type="project" value="InterPro"/>
</dbReference>
<dbReference type="Gene3D" id="3.30.70.270">
    <property type="match status" value="1"/>
</dbReference>
<dbReference type="SUPFAM" id="SSF52172">
    <property type="entry name" value="CheY-like"/>
    <property type="match status" value="1"/>
</dbReference>
<proteinExistence type="predicted"/>
<dbReference type="eggNOG" id="COG5001">
    <property type="taxonomic scope" value="Bacteria"/>
</dbReference>
<dbReference type="AlphaFoldDB" id="D2Z4B7"/>
<protein>
    <submittedName>
        <fullName evidence="5">Response regulator receiver modulated diguanylate cyclase/phosphodiesterase</fullName>
    </submittedName>
</protein>
<dbReference type="InterPro" id="IPR050706">
    <property type="entry name" value="Cyclic-di-GMP_PDE-like"/>
</dbReference>
<evidence type="ECO:0000259" key="3">
    <source>
        <dbReference type="PROSITE" id="PS50883"/>
    </source>
</evidence>
<dbReference type="PROSITE" id="PS50883">
    <property type="entry name" value="EAL"/>
    <property type="match status" value="1"/>
</dbReference>
<dbReference type="CDD" id="cd01948">
    <property type="entry name" value="EAL"/>
    <property type="match status" value="1"/>
</dbReference>
<organism evidence="5 6">
    <name type="scientific">Dethiosulfovibrio peptidovorans DSM 11002</name>
    <dbReference type="NCBI Taxonomy" id="469381"/>
    <lineage>
        <taxon>Bacteria</taxon>
        <taxon>Thermotogati</taxon>
        <taxon>Synergistota</taxon>
        <taxon>Synergistia</taxon>
        <taxon>Synergistales</taxon>
        <taxon>Dethiosulfovibrionaceae</taxon>
        <taxon>Dethiosulfovibrio</taxon>
    </lineage>
</organism>
<comment type="caution">
    <text evidence="5">The sequence shown here is derived from an EMBL/GenBank/DDBJ whole genome shotgun (WGS) entry which is preliminary data.</text>
</comment>
<dbReference type="EMBL" id="ABTR02000001">
    <property type="protein sequence ID" value="EFC90446.1"/>
    <property type="molecule type" value="Genomic_DNA"/>
</dbReference>
<dbReference type="InterPro" id="IPR011006">
    <property type="entry name" value="CheY-like_superfamily"/>
</dbReference>
<keyword evidence="6" id="KW-1185">Reference proteome</keyword>
<dbReference type="PANTHER" id="PTHR33121:SF70">
    <property type="entry name" value="SIGNALING PROTEIN YKOW"/>
    <property type="match status" value="1"/>
</dbReference>
<dbReference type="Proteomes" id="UP000006427">
    <property type="component" value="Unassembled WGS sequence"/>
</dbReference>
<dbReference type="Pfam" id="PF00990">
    <property type="entry name" value="GGDEF"/>
    <property type="match status" value="1"/>
</dbReference>
<reference evidence="5 6" key="1">
    <citation type="journal article" date="2010" name="Stand. Genomic Sci.">
        <title>Permanent draft genome sequence of Dethiosulfovibrio peptidovorans type strain (SEBR 4207).</title>
        <authorList>
            <person name="Labutti K."/>
            <person name="Mayilraj S."/>
            <person name="Clum A."/>
            <person name="Lucas S."/>
            <person name="Glavina Del Rio T."/>
            <person name="Nolan M."/>
            <person name="Tice H."/>
            <person name="Cheng J.F."/>
            <person name="Pitluck S."/>
            <person name="Liolios K."/>
            <person name="Ivanova N."/>
            <person name="Mavromatis K."/>
            <person name="Mikhailova N."/>
            <person name="Pati A."/>
            <person name="Goodwin L."/>
            <person name="Chen A."/>
            <person name="Palaniappan K."/>
            <person name="Land M."/>
            <person name="Hauser L."/>
            <person name="Chang Y.J."/>
            <person name="Jeffries C.D."/>
            <person name="Rohde M."/>
            <person name="Spring S."/>
            <person name="Goker M."/>
            <person name="Woyke T."/>
            <person name="Bristow J."/>
            <person name="Eisen J.A."/>
            <person name="Markowitz V."/>
            <person name="Hugenholtz P."/>
            <person name="Kyrpides N.C."/>
            <person name="Klenk H.P."/>
            <person name="Lapidus A."/>
        </authorList>
    </citation>
    <scope>NUCLEOTIDE SEQUENCE [LARGE SCALE GENOMIC DNA]</scope>
    <source>
        <strain evidence="5 6">DSM 11002</strain>
    </source>
</reference>
<dbReference type="SUPFAM" id="SSF141868">
    <property type="entry name" value="EAL domain-like"/>
    <property type="match status" value="1"/>
</dbReference>
<dbReference type="InterPro" id="IPR000160">
    <property type="entry name" value="GGDEF_dom"/>
</dbReference>
<dbReference type="SMART" id="SM00052">
    <property type="entry name" value="EAL"/>
    <property type="match status" value="1"/>
</dbReference>
<dbReference type="CDD" id="cd01949">
    <property type="entry name" value="GGDEF"/>
    <property type="match status" value="1"/>
</dbReference>
<dbReference type="PROSITE" id="PS50110">
    <property type="entry name" value="RESPONSE_REGULATORY"/>
    <property type="match status" value="1"/>
</dbReference>
<dbReference type="NCBIfam" id="TIGR00254">
    <property type="entry name" value="GGDEF"/>
    <property type="match status" value="1"/>
</dbReference>
<dbReference type="PROSITE" id="PS50887">
    <property type="entry name" value="GGDEF"/>
    <property type="match status" value="1"/>
</dbReference>
<dbReference type="InterPro" id="IPR029787">
    <property type="entry name" value="Nucleotide_cyclase"/>
</dbReference>
<evidence type="ECO:0000259" key="2">
    <source>
        <dbReference type="PROSITE" id="PS50110"/>
    </source>
</evidence>
<gene>
    <name evidence="5" type="ORF">Dpep_0414</name>
</gene>
<dbReference type="InterPro" id="IPR035919">
    <property type="entry name" value="EAL_sf"/>
</dbReference>
<dbReference type="SMART" id="SM00448">
    <property type="entry name" value="REC"/>
    <property type="match status" value="1"/>
</dbReference>
<dbReference type="Pfam" id="PF00563">
    <property type="entry name" value="EAL"/>
    <property type="match status" value="1"/>
</dbReference>